<dbReference type="Pfam" id="PF22920">
    <property type="entry name" value="UvrC_RNaseH"/>
    <property type="match status" value="1"/>
</dbReference>
<dbReference type="SUPFAM" id="SSF47781">
    <property type="entry name" value="RuvA domain 2-like"/>
    <property type="match status" value="1"/>
</dbReference>
<comment type="function">
    <text evidence="7">The UvrABC repair system catalyzes the recognition and processing of DNA lesions. UvrC both incises the 5' and 3' sides of the lesion. The N-terminal half is responsible for the 3' incision and the C-terminal half is responsible for the 5' incision.</text>
</comment>
<dbReference type="InterPro" id="IPR000305">
    <property type="entry name" value="GIY-YIG_endonuc"/>
</dbReference>
<dbReference type="RefSeq" id="WP_088554375.1">
    <property type="nucleotide sequence ID" value="NZ_BDGJ01000117.1"/>
</dbReference>
<dbReference type="InterPro" id="IPR038476">
    <property type="entry name" value="UvrC_RNase_H_dom_sf"/>
</dbReference>
<dbReference type="CDD" id="cd10434">
    <property type="entry name" value="GIY-YIG_UvrC_Cho"/>
    <property type="match status" value="1"/>
</dbReference>
<dbReference type="GO" id="GO:0005737">
    <property type="term" value="C:cytoplasm"/>
    <property type="evidence" value="ECO:0007669"/>
    <property type="project" value="UniProtKB-SubCell"/>
</dbReference>
<feature type="coiled-coil region" evidence="8">
    <location>
        <begin position="347"/>
        <end position="385"/>
    </location>
</feature>
<accession>A0A1Z5HV63</accession>
<keyword evidence="8" id="KW-0175">Coiled coil</keyword>
<evidence type="ECO:0000259" key="10">
    <source>
        <dbReference type="PROSITE" id="PS50164"/>
    </source>
</evidence>
<dbReference type="InterPro" id="IPR036876">
    <property type="entry name" value="UVR_dom_sf"/>
</dbReference>
<dbReference type="GO" id="GO:0006289">
    <property type="term" value="P:nucleotide-excision repair"/>
    <property type="evidence" value="ECO:0007669"/>
    <property type="project" value="UniProtKB-UniRule"/>
</dbReference>
<protein>
    <recommendedName>
        <fullName evidence="7">UvrABC system protein C</fullName>
        <shortName evidence="7">Protein UvrC</shortName>
    </recommendedName>
    <alternativeName>
        <fullName evidence="7">Excinuclease ABC subunit C</fullName>
    </alternativeName>
</protein>
<dbReference type="NCBIfam" id="TIGR00194">
    <property type="entry name" value="uvrC"/>
    <property type="match status" value="1"/>
</dbReference>
<dbReference type="Gene3D" id="3.30.420.340">
    <property type="entry name" value="UvrC, RNAse H endonuclease domain"/>
    <property type="match status" value="1"/>
</dbReference>
<feature type="domain" description="UvrC family homology region profile" evidence="11">
    <location>
        <begin position="252"/>
        <end position="485"/>
    </location>
</feature>
<keyword evidence="2 7" id="KW-0227">DNA damage</keyword>
<dbReference type="GO" id="GO:0003677">
    <property type="term" value="F:DNA binding"/>
    <property type="evidence" value="ECO:0007669"/>
    <property type="project" value="UniProtKB-UniRule"/>
</dbReference>
<dbReference type="OrthoDB" id="9804933at2"/>
<dbReference type="Gene3D" id="1.10.150.20">
    <property type="entry name" value="5' to 3' exonuclease, C-terminal subdomain"/>
    <property type="match status" value="1"/>
</dbReference>
<evidence type="ECO:0000256" key="8">
    <source>
        <dbReference type="SAM" id="Coils"/>
    </source>
</evidence>
<dbReference type="GO" id="GO:0009380">
    <property type="term" value="C:excinuclease repair complex"/>
    <property type="evidence" value="ECO:0007669"/>
    <property type="project" value="InterPro"/>
</dbReference>
<evidence type="ECO:0000313" key="13">
    <source>
        <dbReference type="Proteomes" id="UP000197032"/>
    </source>
</evidence>
<evidence type="ECO:0000256" key="3">
    <source>
        <dbReference type="ARBA" id="ARBA00022769"/>
    </source>
</evidence>
<dbReference type="GO" id="GO:0009432">
    <property type="term" value="P:SOS response"/>
    <property type="evidence" value="ECO:0007669"/>
    <property type="project" value="UniProtKB-UniRule"/>
</dbReference>
<keyword evidence="13" id="KW-1185">Reference proteome</keyword>
<evidence type="ECO:0000256" key="1">
    <source>
        <dbReference type="ARBA" id="ARBA00022490"/>
    </source>
</evidence>
<dbReference type="GO" id="GO:0009381">
    <property type="term" value="F:excinuclease ABC activity"/>
    <property type="evidence" value="ECO:0007669"/>
    <property type="project" value="UniProtKB-UniRule"/>
</dbReference>
<dbReference type="Pfam" id="PF14520">
    <property type="entry name" value="HHH_5"/>
    <property type="match status" value="1"/>
</dbReference>
<dbReference type="PROSITE" id="PS50164">
    <property type="entry name" value="GIY_YIG"/>
    <property type="match status" value="1"/>
</dbReference>
<evidence type="ECO:0000313" key="12">
    <source>
        <dbReference type="EMBL" id="GAW93180.1"/>
    </source>
</evidence>
<dbReference type="InterPro" id="IPR050066">
    <property type="entry name" value="UvrABC_protein_C"/>
</dbReference>
<evidence type="ECO:0000259" key="9">
    <source>
        <dbReference type="PROSITE" id="PS50151"/>
    </source>
</evidence>
<dbReference type="InterPro" id="IPR035901">
    <property type="entry name" value="GIY-YIG_endonuc_sf"/>
</dbReference>
<dbReference type="Gene3D" id="4.10.860.10">
    <property type="entry name" value="UVR domain"/>
    <property type="match status" value="1"/>
</dbReference>
<keyword evidence="3 7" id="KW-0228">DNA excision</keyword>
<name>A0A1Z5HV63_9FIRM</name>
<dbReference type="PANTHER" id="PTHR30562">
    <property type="entry name" value="UVRC/OXIDOREDUCTASE"/>
    <property type="match status" value="1"/>
</dbReference>
<reference evidence="13" key="1">
    <citation type="journal article" date="2017" name="Appl. Environ. Microbiol.">
        <title>Genomic Analysis of Calderihabitans maritimus KKC1, a Thermophilic, Hydrogenogenic, Carboxydotrophic Bacterium Isolated from Marine Sediment.</title>
        <authorList>
            <person name="Omae K."/>
            <person name="Yoneda Y."/>
            <person name="Fukuyama Y."/>
            <person name="Yoshida T."/>
            <person name="Sako Y."/>
        </authorList>
    </citation>
    <scope>NUCLEOTIDE SEQUENCE [LARGE SCALE GENOMIC DNA]</scope>
    <source>
        <strain evidence="13">KKC1</strain>
    </source>
</reference>
<dbReference type="InterPro" id="IPR047296">
    <property type="entry name" value="GIY-YIG_UvrC_Cho"/>
</dbReference>
<dbReference type="EMBL" id="BDGJ01000117">
    <property type="protein sequence ID" value="GAW93180.1"/>
    <property type="molecule type" value="Genomic_DNA"/>
</dbReference>
<dbReference type="InterPro" id="IPR004791">
    <property type="entry name" value="UvrC"/>
</dbReference>
<keyword evidence="6 7" id="KW-0742">SOS response</keyword>
<comment type="subunit">
    <text evidence="7">Interacts with UvrB in an incision complex.</text>
</comment>
<dbReference type="PROSITE" id="PS50151">
    <property type="entry name" value="UVR"/>
    <property type="match status" value="1"/>
</dbReference>
<dbReference type="Pfam" id="PF02151">
    <property type="entry name" value="UVR"/>
    <property type="match status" value="1"/>
</dbReference>
<evidence type="ECO:0000256" key="6">
    <source>
        <dbReference type="ARBA" id="ARBA00023236"/>
    </source>
</evidence>
<dbReference type="FunFam" id="3.30.420.340:FF:000001">
    <property type="entry name" value="UvrABC system protein C"/>
    <property type="match status" value="1"/>
</dbReference>
<sequence>MSLKEKVKQLPDKPGVYMFENKSGEIIYVGKAASLKRRVNSYFQSDKHQPPKVRVMMQQVTDLQYIVTDSEVEALILECNLIKEHRPKYNVNLKDDKHYPYLKITLGEEFPRIMVTRSMQKDGSRYFGPYTRAGAMRETLKLLRSLFPVRTCKKVDPREQSRPCLNAHIKRCLAPCSGRVKPEEYGQVIREVILFLEGRQDDLIRDLEERMRQAAANLEFEKAAELRDQIAAIKEVLAHQKIVSDRQEDQDVLALARGRDKTCGQIFFIRGGKVVGRDYFWLTSSPEETEKDIMTAFLKQYYSKVDFVPQEVILQVDVEDKEVIEEWLRRKRGKKVNLIVPRRGKKRQLVEMVAENARLTLEEAEKAAQQQLKKTQEALRNLQKVLDLPRPPERIECYDISNFQGHAAVGSMVVFENGQPKNSDYRRFRIKGVQGPNDFACLQEVLERRFRRATNSAEDTSFSRLPDVIIIDGGKGQLTAALEVLERLGIKDIPVFALAKEEELIFRQGSSSPVKLPRDSSALHILQHIRDEAHRFAITYHRKLHRKESYGSILDEIPGIGPKRKRALLAHFGSVAHMRKATKEELAAVEGMNNRLADRVYRYLQGLK</sequence>
<dbReference type="InterPro" id="IPR001943">
    <property type="entry name" value="UVR_dom"/>
</dbReference>
<evidence type="ECO:0000256" key="2">
    <source>
        <dbReference type="ARBA" id="ARBA00022763"/>
    </source>
</evidence>
<dbReference type="Gene3D" id="3.40.1440.10">
    <property type="entry name" value="GIY-YIG endonuclease"/>
    <property type="match status" value="1"/>
</dbReference>
<gene>
    <name evidence="7" type="primary">uvrC</name>
    <name evidence="12" type="ORF">KKC1_23200</name>
</gene>
<dbReference type="Proteomes" id="UP000197032">
    <property type="component" value="Unassembled WGS sequence"/>
</dbReference>
<keyword evidence="4 7" id="KW-0267">Excision nuclease</keyword>
<dbReference type="InterPro" id="IPR001162">
    <property type="entry name" value="UvrC_RNase_H_dom"/>
</dbReference>
<dbReference type="AlphaFoldDB" id="A0A1Z5HV63"/>
<comment type="subcellular location">
    <subcellularLocation>
        <location evidence="7">Cytoplasm</location>
    </subcellularLocation>
</comment>
<comment type="caution">
    <text evidence="12">The sequence shown here is derived from an EMBL/GenBank/DDBJ whole genome shotgun (WGS) entry which is preliminary data.</text>
</comment>
<dbReference type="SUPFAM" id="SSF46600">
    <property type="entry name" value="C-terminal UvrC-binding domain of UvrB"/>
    <property type="match status" value="1"/>
</dbReference>
<proteinExistence type="inferred from homology"/>
<dbReference type="SUPFAM" id="SSF82771">
    <property type="entry name" value="GIY-YIG endonuclease"/>
    <property type="match status" value="1"/>
</dbReference>
<dbReference type="PROSITE" id="PS50165">
    <property type="entry name" value="UVRC"/>
    <property type="match status" value="1"/>
</dbReference>
<evidence type="ECO:0000256" key="7">
    <source>
        <dbReference type="HAMAP-Rule" id="MF_00203"/>
    </source>
</evidence>
<dbReference type="FunFam" id="3.40.1440.10:FF:000001">
    <property type="entry name" value="UvrABC system protein C"/>
    <property type="match status" value="1"/>
</dbReference>
<dbReference type="Pfam" id="PF01541">
    <property type="entry name" value="GIY-YIG"/>
    <property type="match status" value="1"/>
</dbReference>
<dbReference type="SMART" id="SM00278">
    <property type="entry name" value="HhH1"/>
    <property type="match status" value="2"/>
</dbReference>
<dbReference type="HAMAP" id="MF_00203">
    <property type="entry name" value="UvrC"/>
    <property type="match status" value="1"/>
</dbReference>
<evidence type="ECO:0000256" key="4">
    <source>
        <dbReference type="ARBA" id="ARBA00022881"/>
    </source>
</evidence>
<feature type="domain" description="GIY-YIG" evidence="10">
    <location>
        <begin position="12"/>
        <end position="91"/>
    </location>
</feature>
<dbReference type="PANTHER" id="PTHR30562:SF1">
    <property type="entry name" value="UVRABC SYSTEM PROTEIN C"/>
    <property type="match status" value="1"/>
</dbReference>
<dbReference type="Pfam" id="PF08459">
    <property type="entry name" value="UvrC_RNaseH_dom"/>
    <property type="match status" value="1"/>
</dbReference>
<feature type="domain" description="UVR" evidence="9">
    <location>
        <begin position="201"/>
        <end position="236"/>
    </location>
</feature>
<dbReference type="InterPro" id="IPR003583">
    <property type="entry name" value="Hlx-hairpin-Hlx_DNA-bd_motif"/>
</dbReference>
<comment type="similarity">
    <text evidence="7">Belongs to the UvrC family.</text>
</comment>
<evidence type="ECO:0000259" key="11">
    <source>
        <dbReference type="PROSITE" id="PS50165"/>
    </source>
</evidence>
<keyword evidence="1 7" id="KW-0963">Cytoplasm</keyword>
<keyword evidence="5 7" id="KW-0234">DNA repair</keyword>
<dbReference type="SMART" id="SM00465">
    <property type="entry name" value="GIYc"/>
    <property type="match status" value="1"/>
</dbReference>
<dbReference type="NCBIfam" id="NF001824">
    <property type="entry name" value="PRK00558.1-5"/>
    <property type="match status" value="1"/>
</dbReference>
<evidence type="ECO:0000256" key="5">
    <source>
        <dbReference type="ARBA" id="ARBA00023204"/>
    </source>
</evidence>
<dbReference type="InterPro" id="IPR010994">
    <property type="entry name" value="RuvA_2-like"/>
</dbReference>
<organism evidence="12 13">
    <name type="scientific">Calderihabitans maritimus</name>
    <dbReference type="NCBI Taxonomy" id="1246530"/>
    <lineage>
        <taxon>Bacteria</taxon>
        <taxon>Bacillati</taxon>
        <taxon>Bacillota</taxon>
        <taxon>Clostridia</taxon>
        <taxon>Neomoorellales</taxon>
        <taxon>Calderihabitantaceae</taxon>
        <taxon>Calderihabitans</taxon>
    </lineage>
</organism>